<dbReference type="PROSITE" id="PS00636">
    <property type="entry name" value="DNAJ_1"/>
    <property type="match status" value="1"/>
</dbReference>
<dbReference type="EnsemblMetazoa" id="CLYHEMT003085.1">
    <property type="protein sequence ID" value="CLYHEMP003085.1"/>
    <property type="gene ID" value="CLYHEMG003085"/>
</dbReference>
<dbReference type="InterPro" id="IPR001623">
    <property type="entry name" value="DnaJ_domain"/>
</dbReference>
<dbReference type="OrthoDB" id="550424at2759"/>
<accession>A0A7M5URP8</accession>
<dbReference type="PANTHER" id="PTHR24078">
    <property type="entry name" value="DNAJ HOMOLOG SUBFAMILY C MEMBER"/>
    <property type="match status" value="1"/>
</dbReference>
<dbReference type="CDD" id="cd10747">
    <property type="entry name" value="DnaJ_C"/>
    <property type="match status" value="1"/>
</dbReference>
<dbReference type="InterPro" id="IPR051339">
    <property type="entry name" value="DnaJ_subfamily_B"/>
</dbReference>
<dbReference type="CDD" id="cd06257">
    <property type="entry name" value="DnaJ"/>
    <property type="match status" value="1"/>
</dbReference>
<dbReference type="SUPFAM" id="SSF46565">
    <property type="entry name" value="Chaperone J-domain"/>
    <property type="match status" value="1"/>
</dbReference>
<organism evidence="3 4">
    <name type="scientific">Clytia hemisphaerica</name>
    <dbReference type="NCBI Taxonomy" id="252671"/>
    <lineage>
        <taxon>Eukaryota</taxon>
        <taxon>Metazoa</taxon>
        <taxon>Cnidaria</taxon>
        <taxon>Hydrozoa</taxon>
        <taxon>Hydroidolina</taxon>
        <taxon>Leptothecata</taxon>
        <taxon>Obeliida</taxon>
        <taxon>Clytiidae</taxon>
        <taxon>Clytia</taxon>
    </lineage>
</organism>
<dbReference type="Pfam" id="PF00226">
    <property type="entry name" value="DnaJ"/>
    <property type="match status" value="1"/>
</dbReference>
<dbReference type="RefSeq" id="XP_066926953.1">
    <property type="nucleotide sequence ID" value="XM_067070852.1"/>
</dbReference>
<dbReference type="PRINTS" id="PR00625">
    <property type="entry name" value="JDOMAIN"/>
</dbReference>
<keyword evidence="4" id="KW-1185">Reference proteome</keyword>
<dbReference type="EnsemblMetazoa" id="CLYHEMT003085.2">
    <property type="protein sequence ID" value="CLYHEMP003085.2"/>
    <property type="gene ID" value="CLYHEMG003085"/>
</dbReference>
<sequence length="333" mass="37315">MGKDYYKILGVDRSCTEAELKKAYRKLALKYHPDKNQDDGASEKFKEIGEAYEILKDPDKRKIYDQYGEEGLKGGMGGRGADFSGYGGFNFSSFDPHETFKQFFGDNDPFREFESFGGFGGPGRSGFSNFMGGANNFSNMGGHHSGFGGSPKKDPSVEHFLNVTLEEILQGTTKKMKITREVLVPGTNSTRTEPKVLEITVKKGWKEGTKITFPNEGNQTTGNTPADIVFIIKDKEHAIFTRDRDNNLLYRHKLTLKQALLGCTISVPSLEGPHYDIELKQASPSSKRLLKGYGLPKPKKPRERADLIVEFDIEFPKNLSDDTKQQLQHILPE</sequence>
<name>A0A7M5URP8_9CNID</name>
<dbReference type="FunFam" id="2.60.260.20:FF:000002">
    <property type="entry name" value="Dnaj homolog subfamily b member"/>
    <property type="match status" value="1"/>
</dbReference>
<evidence type="ECO:0000256" key="1">
    <source>
        <dbReference type="ARBA" id="ARBA00023186"/>
    </source>
</evidence>
<evidence type="ECO:0000313" key="3">
    <source>
        <dbReference type="EnsemblMetazoa" id="CLYHEMP003085.2"/>
    </source>
</evidence>
<dbReference type="FunFam" id="2.60.260.20:FF:000013">
    <property type="entry name" value="DnaJ subfamily B member 11"/>
    <property type="match status" value="1"/>
</dbReference>
<dbReference type="InterPro" id="IPR036869">
    <property type="entry name" value="J_dom_sf"/>
</dbReference>
<dbReference type="GO" id="GO:0051082">
    <property type="term" value="F:unfolded protein binding"/>
    <property type="evidence" value="ECO:0007669"/>
    <property type="project" value="InterPro"/>
</dbReference>
<dbReference type="AlphaFoldDB" id="A0A7M5URP8"/>
<dbReference type="FunFam" id="1.10.287.110:FF:000106">
    <property type="entry name" value="Putative heat shock protein-like protein"/>
    <property type="match status" value="1"/>
</dbReference>
<reference evidence="3" key="1">
    <citation type="submission" date="2021-01" db="UniProtKB">
        <authorList>
            <consortium name="EnsemblMetazoa"/>
        </authorList>
    </citation>
    <scope>IDENTIFICATION</scope>
</reference>
<dbReference type="GO" id="GO:0051087">
    <property type="term" value="F:protein-folding chaperone binding"/>
    <property type="evidence" value="ECO:0007669"/>
    <property type="project" value="TreeGrafter"/>
</dbReference>
<dbReference type="Gene3D" id="2.60.260.20">
    <property type="entry name" value="Urease metallochaperone UreE, N-terminal domain"/>
    <property type="match status" value="2"/>
</dbReference>
<dbReference type="Pfam" id="PF01556">
    <property type="entry name" value="DnaJ_C"/>
    <property type="match status" value="1"/>
</dbReference>
<dbReference type="InterPro" id="IPR018253">
    <property type="entry name" value="DnaJ_domain_CS"/>
</dbReference>
<dbReference type="Gene3D" id="1.10.287.110">
    <property type="entry name" value="DnaJ domain"/>
    <property type="match status" value="1"/>
</dbReference>
<dbReference type="GeneID" id="136814330"/>
<proteinExistence type="predicted"/>
<protein>
    <recommendedName>
        <fullName evidence="2">J domain-containing protein</fullName>
    </recommendedName>
</protein>
<dbReference type="SUPFAM" id="SSF49493">
    <property type="entry name" value="HSP40/DnaJ peptide-binding domain"/>
    <property type="match status" value="2"/>
</dbReference>
<evidence type="ECO:0000259" key="2">
    <source>
        <dbReference type="PROSITE" id="PS50076"/>
    </source>
</evidence>
<keyword evidence="1" id="KW-0143">Chaperone</keyword>
<dbReference type="PANTHER" id="PTHR24078:SF553">
    <property type="entry name" value="DNAJ HOMOLOG SUBFAMILY B MEMBER 5"/>
    <property type="match status" value="1"/>
</dbReference>
<dbReference type="PROSITE" id="PS50076">
    <property type="entry name" value="DNAJ_2"/>
    <property type="match status" value="1"/>
</dbReference>
<dbReference type="Proteomes" id="UP000594262">
    <property type="component" value="Unplaced"/>
</dbReference>
<feature type="domain" description="J" evidence="2">
    <location>
        <begin position="4"/>
        <end position="68"/>
    </location>
</feature>
<dbReference type="GO" id="GO:0005829">
    <property type="term" value="C:cytosol"/>
    <property type="evidence" value="ECO:0007669"/>
    <property type="project" value="TreeGrafter"/>
</dbReference>
<evidence type="ECO:0000313" key="4">
    <source>
        <dbReference type="Proteomes" id="UP000594262"/>
    </source>
</evidence>
<dbReference type="GO" id="GO:0006457">
    <property type="term" value="P:protein folding"/>
    <property type="evidence" value="ECO:0007669"/>
    <property type="project" value="InterPro"/>
</dbReference>
<dbReference type="InterPro" id="IPR008971">
    <property type="entry name" value="HSP40/DnaJ_pept-bd"/>
</dbReference>
<dbReference type="SMART" id="SM00271">
    <property type="entry name" value="DnaJ"/>
    <property type="match status" value="1"/>
</dbReference>
<dbReference type="InterPro" id="IPR002939">
    <property type="entry name" value="DnaJ_C"/>
</dbReference>